<feature type="active site" evidence="8">
    <location>
        <position position="289"/>
    </location>
</feature>
<dbReference type="InterPro" id="IPR043472">
    <property type="entry name" value="Macro_dom-like"/>
</dbReference>
<sequence>MHTRQIPIQLFDAPVETFSGDLLIYFVEEDAPVTTECNEDLCRFLLQIRDLGDFKGAREEVFLMYPGLISGGGEGLSHAKRLLFVGLGKKSEASNTRREQLRLSAGTAAKQAGVLKAKDVLVVLPKDYQLDTSDIAECVSEGLLLGSYKFDVYKSPKEDAAAVMRVEQFLLGADHSESREAHRGLERGRILAEAVNAARDMANQPGNGWTPSDFADYAQKLAEKLPLQCEILDSVDLEELKMGGILGVNQGSALPPYLIVLEYQTSKADPTILLVGKGLTFDSGGICTKPSAGMEDMKYDMCGGAAVLTAMQAIAEIGITGVNVVGLIPATENLSGSAALKPGDVIRHYGGKTSEIINTDAEGRLILADALAYGIERYKPQAVVDLATLTGAVVIGLGHHYTGLLTNNDQLAAQLTEAGARVNEPLWRLPLGPEYRKQIDSKVADIKNAGSDRSAGTITAASYLQEFVGEIPWAHLDIAGTAWDFTEKSYVPKGPSGTGVRTLVAWLELRQPLESADSGH</sequence>
<dbReference type="GO" id="GO:0070006">
    <property type="term" value="F:metalloaminopeptidase activity"/>
    <property type="evidence" value="ECO:0007669"/>
    <property type="project" value="InterPro"/>
</dbReference>
<comment type="catalytic activity">
    <reaction evidence="2 8">
        <text>Release of an N-terminal amino acid, preferentially leucine, but not glutamic or aspartic acids.</text>
        <dbReference type="EC" id="3.4.11.10"/>
    </reaction>
</comment>
<comment type="cofactor">
    <cofactor evidence="8">
        <name>Mn(2+)</name>
        <dbReference type="ChEBI" id="CHEBI:29035"/>
    </cofactor>
    <text evidence="8">Binds 2 manganese ions per subunit.</text>
</comment>
<dbReference type="Gene3D" id="3.40.220.10">
    <property type="entry name" value="Leucine Aminopeptidase, subunit E, domain 1"/>
    <property type="match status" value="1"/>
</dbReference>
<dbReference type="HAMAP" id="MF_00181">
    <property type="entry name" value="Cytosol_peptidase_M17"/>
    <property type="match status" value="1"/>
</dbReference>
<evidence type="ECO:0000256" key="8">
    <source>
        <dbReference type="HAMAP-Rule" id="MF_00181"/>
    </source>
</evidence>
<keyword evidence="6 8" id="KW-0378">Hydrolase</keyword>
<feature type="binding site" evidence="8">
    <location>
        <position position="360"/>
    </location>
    <ligand>
        <name>Mn(2+)</name>
        <dbReference type="ChEBI" id="CHEBI:29035"/>
        <label>1</label>
    </ligand>
</feature>
<feature type="binding site" evidence="8">
    <location>
        <position position="277"/>
    </location>
    <ligand>
        <name>Mn(2+)</name>
        <dbReference type="ChEBI" id="CHEBI:29035"/>
        <label>2</label>
    </ligand>
</feature>
<accession>A0A7T5VF34</accession>
<evidence type="ECO:0000256" key="2">
    <source>
        <dbReference type="ARBA" id="ARBA00000967"/>
    </source>
</evidence>
<feature type="binding site" evidence="8">
    <location>
        <position position="282"/>
    </location>
    <ligand>
        <name>Mn(2+)</name>
        <dbReference type="ChEBI" id="CHEBI:29035"/>
        <label>1</label>
    </ligand>
</feature>
<evidence type="ECO:0000256" key="5">
    <source>
        <dbReference type="ARBA" id="ARBA00022670"/>
    </source>
</evidence>
<evidence type="ECO:0000313" key="10">
    <source>
        <dbReference type="EMBL" id="QQG66641.1"/>
    </source>
</evidence>
<dbReference type="NCBIfam" id="NF002074">
    <property type="entry name" value="PRK00913.1-4"/>
    <property type="match status" value="1"/>
</dbReference>
<dbReference type="SUPFAM" id="SSF53187">
    <property type="entry name" value="Zn-dependent exopeptidases"/>
    <property type="match status" value="1"/>
</dbReference>
<proteinExistence type="inferred from homology"/>
<dbReference type="RefSeq" id="WP_199262925.1">
    <property type="nucleotide sequence ID" value="NZ_CP054140.1"/>
</dbReference>
<comment type="similarity">
    <text evidence="3 8">Belongs to the peptidase M17 family.</text>
</comment>
<dbReference type="AlphaFoldDB" id="A0A7T5VF34"/>
<evidence type="ECO:0000256" key="3">
    <source>
        <dbReference type="ARBA" id="ARBA00009528"/>
    </source>
</evidence>
<dbReference type="CDD" id="cd00433">
    <property type="entry name" value="Peptidase_M17"/>
    <property type="match status" value="1"/>
</dbReference>
<organism evidence="10 11">
    <name type="scientific">Desulfobulbus oligotrophicus</name>
    <dbReference type="NCBI Taxonomy" id="1909699"/>
    <lineage>
        <taxon>Bacteria</taxon>
        <taxon>Pseudomonadati</taxon>
        <taxon>Thermodesulfobacteriota</taxon>
        <taxon>Desulfobulbia</taxon>
        <taxon>Desulfobulbales</taxon>
        <taxon>Desulfobulbaceae</taxon>
        <taxon>Desulfobulbus</taxon>
    </lineage>
</organism>
<dbReference type="NCBIfam" id="NF002073">
    <property type="entry name" value="PRK00913.1-2"/>
    <property type="match status" value="1"/>
</dbReference>
<comment type="catalytic activity">
    <reaction evidence="1 8">
        <text>Release of an N-terminal amino acid, Xaa-|-Yaa-, in which Xaa is preferably Leu, but may be other amino acids including Pro although not Arg or Lys, and Yaa may be Pro. Amino acid amides and methyl esters are also readily hydrolyzed, but rates on arylamides are exceedingly low.</text>
        <dbReference type="EC" id="3.4.11.1"/>
    </reaction>
</comment>
<dbReference type="Gene3D" id="3.40.630.10">
    <property type="entry name" value="Zn peptidases"/>
    <property type="match status" value="1"/>
</dbReference>
<dbReference type="InterPro" id="IPR000819">
    <property type="entry name" value="Peptidase_M17_C"/>
</dbReference>
<feature type="binding site" evidence="8">
    <location>
        <position position="362"/>
    </location>
    <ligand>
        <name>Mn(2+)</name>
        <dbReference type="ChEBI" id="CHEBI:29035"/>
        <label>1</label>
    </ligand>
</feature>
<dbReference type="Pfam" id="PF02789">
    <property type="entry name" value="Peptidase_M17_N"/>
    <property type="match status" value="1"/>
</dbReference>
<dbReference type="InterPro" id="IPR023042">
    <property type="entry name" value="Peptidase_M17_leu_NH2_pept"/>
</dbReference>
<dbReference type="EC" id="3.4.11.10" evidence="8"/>
<dbReference type="SUPFAM" id="SSF52949">
    <property type="entry name" value="Macro domain-like"/>
    <property type="match status" value="1"/>
</dbReference>
<dbReference type="PRINTS" id="PR00481">
    <property type="entry name" value="LAMNOPPTDASE"/>
</dbReference>
<dbReference type="InterPro" id="IPR008283">
    <property type="entry name" value="Peptidase_M17_N"/>
</dbReference>
<dbReference type="GO" id="GO:0006508">
    <property type="term" value="P:proteolysis"/>
    <property type="evidence" value="ECO:0007669"/>
    <property type="project" value="UniProtKB-KW"/>
</dbReference>
<feature type="active site" evidence="8">
    <location>
        <position position="364"/>
    </location>
</feature>
<keyword evidence="8" id="KW-0963">Cytoplasm</keyword>
<comment type="subcellular location">
    <subcellularLocation>
        <location evidence="8">Cytoplasm</location>
    </subcellularLocation>
</comment>
<dbReference type="GO" id="GO:0030145">
    <property type="term" value="F:manganese ion binding"/>
    <property type="evidence" value="ECO:0007669"/>
    <property type="project" value="UniProtKB-UniRule"/>
</dbReference>
<dbReference type="InterPro" id="IPR011356">
    <property type="entry name" value="Leucine_aapep/pepB"/>
</dbReference>
<gene>
    <name evidence="8" type="primary">pepA</name>
    <name evidence="10" type="ORF">HP555_12565</name>
</gene>
<dbReference type="GO" id="GO:0005737">
    <property type="term" value="C:cytoplasm"/>
    <property type="evidence" value="ECO:0007669"/>
    <property type="project" value="UniProtKB-SubCell"/>
</dbReference>
<dbReference type="KEGG" id="dog:HP555_12565"/>
<dbReference type="EMBL" id="CP054140">
    <property type="protein sequence ID" value="QQG66641.1"/>
    <property type="molecule type" value="Genomic_DNA"/>
</dbReference>
<name>A0A7T5VF34_9BACT</name>
<evidence type="ECO:0000259" key="9">
    <source>
        <dbReference type="PROSITE" id="PS00631"/>
    </source>
</evidence>
<evidence type="ECO:0000313" key="11">
    <source>
        <dbReference type="Proteomes" id="UP000596092"/>
    </source>
</evidence>
<keyword evidence="4 8" id="KW-0031">Aminopeptidase</keyword>
<evidence type="ECO:0000256" key="4">
    <source>
        <dbReference type="ARBA" id="ARBA00022438"/>
    </source>
</evidence>
<evidence type="ECO:0000256" key="1">
    <source>
        <dbReference type="ARBA" id="ARBA00000135"/>
    </source>
</evidence>
<dbReference type="EC" id="3.4.11.1" evidence="8"/>
<keyword evidence="7 8" id="KW-0464">Manganese</keyword>
<evidence type="ECO:0000256" key="7">
    <source>
        <dbReference type="ARBA" id="ARBA00023211"/>
    </source>
</evidence>
<protein>
    <recommendedName>
        <fullName evidence="8">Probable cytosol aminopeptidase</fullName>
        <ecNumber evidence="8">3.4.11.1</ecNumber>
    </recommendedName>
    <alternativeName>
        <fullName evidence="8">Leucine aminopeptidase</fullName>
        <shortName evidence="8">LAP</shortName>
        <ecNumber evidence="8">3.4.11.10</ecNumber>
    </alternativeName>
    <alternativeName>
        <fullName evidence="8">Leucyl aminopeptidase</fullName>
    </alternativeName>
</protein>
<comment type="function">
    <text evidence="8">Presumably involved in the processing and regular turnover of intracellular proteins. Catalyzes the removal of unsubstituted N-terminal amino acids from various peptides.</text>
</comment>
<dbReference type="PANTHER" id="PTHR11963">
    <property type="entry name" value="LEUCINE AMINOPEPTIDASE-RELATED"/>
    <property type="match status" value="1"/>
</dbReference>
<reference evidence="10 11" key="1">
    <citation type="submission" date="2020-05" db="EMBL/GenBank/DDBJ databases">
        <title>Complete genome of Desulfobulbus oligotrophicus.</title>
        <authorList>
            <person name="Podar M."/>
        </authorList>
    </citation>
    <scope>NUCLEOTIDE SEQUENCE [LARGE SCALE GENOMIC DNA]</scope>
    <source>
        <strain evidence="10 11">Prop6</strain>
    </source>
</reference>
<keyword evidence="11" id="KW-1185">Reference proteome</keyword>
<evidence type="ECO:0000256" key="6">
    <source>
        <dbReference type="ARBA" id="ARBA00022801"/>
    </source>
</evidence>
<keyword evidence="5 8" id="KW-0645">Protease</keyword>
<feature type="domain" description="Cytosol aminopeptidase" evidence="9">
    <location>
        <begin position="358"/>
        <end position="365"/>
    </location>
</feature>
<feature type="binding site" evidence="8">
    <location>
        <position position="362"/>
    </location>
    <ligand>
        <name>Mn(2+)</name>
        <dbReference type="ChEBI" id="CHEBI:29035"/>
        <label>2</label>
    </ligand>
</feature>
<feature type="binding site" evidence="8">
    <location>
        <position position="300"/>
    </location>
    <ligand>
        <name>Mn(2+)</name>
        <dbReference type="ChEBI" id="CHEBI:29035"/>
        <label>2</label>
    </ligand>
</feature>
<keyword evidence="8" id="KW-0479">Metal-binding</keyword>
<dbReference type="Pfam" id="PF00883">
    <property type="entry name" value="Peptidase_M17"/>
    <property type="match status" value="1"/>
</dbReference>
<feature type="binding site" evidence="8">
    <location>
        <position position="282"/>
    </location>
    <ligand>
        <name>Mn(2+)</name>
        <dbReference type="ChEBI" id="CHEBI:29035"/>
        <label>2</label>
    </ligand>
</feature>
<dbReference type="PROSITE" id="PS00631">
    <property type="entry name" value="CYTOSOL_AP"/>
    <property type="match status" value="1"/>
</dbReference>
<dbReference type="Proteomes" id="UP000596092">
    <property type="component" value="Chromosome"/>
</dbReference>
<dbReference type="PANTHER" id="PTHR11963:SF23">
    <property type="entry name" value="CYTOSOL AMINOPEPTIDASE"/>
    <property type="match status" value="1"/>
</dbReference>